<keyword evidence="2" id="KW-0812">Transmembrane</keyword>
<proteinExistence type="predicted"/>
<evidence type="ECO:0000313" key="3">
    <source>
        <dbReference type="EMBL" id="TCK31437.1"/>
    </source>
</evidence>
<dbReference type="RefSeq" id="WP_131834656.1">
    <property type="nucleotide sequence ID" value="NZ_SMFY01000001.1"/>
</dbReference>
<dbReference type="OrthoDB" id="8453351at2"/>
<dbReference type="Proteomes" id="UP000295030">
    <property type="component" value="Unassembled WGS sequence"/>
</dbReference>
<feature type="region of interest" description="Disordered" evidence="1">
    <location>
        <begin position="1"/>
        <end position="26"/>
    </location>
</feature>
<evidence type="ECO:0000256" key="2">
    <source>
        <dbReference type="SAM" id="Phobius"/>
    </source>
</evidence>
<feature type="transmembrane region" description="Helical" evidence="2">
    <location>
        <begin position="72"/>
        <end position="91"/>
    </location>
</feature>
<gene>
    <name evidence="3" type="ORF">EV667_1546</name>
</gene>
<comment type="caution">
    <text evidence="3">The sequence shown here is derived from an EMBL/GenBank/DDBJ whole genome shotgun (WGS) entry which is preliminary data.</text>
</comment>
<sequence>MADANKINENLPSSADQLMRETGRNVSAATDAVRDGVSDAADRASNLYATGADRASELYAAGNAAVANRIDVLPGMVTAALAGVVVGYFIGRDRQSNW</sequence>
<keyword evidence="4" id="KW-1185">Reference proteome</keyword>
<dbReference type="EMBL" id="SMFY01000001">
    <property type="protein sequence ID" value="TCK31437.1"/>
    <property type="molecule type" value="Genomic_DNA"/>
</dbReference>
<protein>
    <submittedName>
        <fullName evidence="3">Uncharacterized protein</fullName>
    </submittedName>
</protein>
<keyword evidence="2" id="KW-1133">Transmembrane helix</keyword>
<name>A0A4R1I7P9_ANCAQ</name>
<dbReference type="AlphaFoldDB" id="A0A4R1I7P9"/>
<evidence type="ECO:0000313" key="4">
    <source>
        <dbReference type="Proteomes" id="UP000295030"/>
    </source>
</evidence>
<keyword evidence="2" id="KW-0472">Membrane</keyword>
<accession>A0A4R1I7P9</accession>
<reference evidence="3 4" key="1">
    <citation type="submission" date="2019-03" db="EMBL/GenBank/DDBJ databases">
        <title>Genomic Encyclopedia of Type Strains, Phase IV (KMG-IV): sequencing the most valuable type-strain genomes for metagenomic binning, comparative biology and taxonomic classification.</title>
        <authorList>
            <person name="Goeker M."/>
        </authorList>
    </citation>
    <scope>NUCLEOTIDE SEQUENCE [LARGE SCALE GENOMIC DNA]</scope>
    <source>
        <strain evidence="3 4">DSM 101</strain>
    </source>
</reference>
<evidence type="ECO:0000256" key="1">
    <source>
        <dbReference type="SAM" id="MobiDB-lite"/>
    </source>
</evidence>
<feature type="compositionally biased region" description="Polar residues" evidence="1">
    <location>
        <begin position="7"/>
        <end position="16"/>
    </location>
</feature>
<organism evidence="3 4">
    <name type="scientific">Ancylobacter aquaticus</name>
    <dbReference type="NCBI Taxonomy" id="100"/>
    <lineage>
        <taxon>Bacteria</taxon>
        <taxon>Pseudomonadati</taxon>
        <taxon>Pseudomonadota</taxon>
        <taxon>Alphaproteobacteria</taxon>
        <taxon>Hyphomicrobiales</taxon>
        <taxon>Xanthobacteraceae</taxon>
        <taxon>Ancylobacter</taxon>
    </lineage>
</organism>